<comment type="caution">
    <text evidence="1">The sequence shown here is derived from an EMBL/GenBank/DDBJ whole genome shotgun (WGS) entry which is preliminary data.</text>
</comment>
<name>A0A4R2EHH0_9BACT</name>
<dbReference type="Proteomes" id="UP000294830">
    <property type="component" value="Unassembled WGS sequence"/>
</dbReference>
<reference evidence="1 2" key="1">
    <citation type="submission" date="2019-03" db="EMBL/GenBank/DDBJ databases">
        <title>Genomic Encyclopedia of Archaeal and Bacterial Type Strains, Phase II (KMG-II): from individual species to whole genera.</title>
        <authorList>
            <person name="Goeker M."/>
        </authorList>
    </citation>
    <scope>NUCLEOTIDE SEQUENCE [LARGE SCALE GENOMIC DNA]</scope>
    <source>
        <strain evidence="1 2">RL-C</strain>
    </source>
</reference>
<dbReference type="RefSeq" id="WP_165877042.1">
    <property type="nucleotide sequence ID" value="NZ_SLWB01000007.1"/>
</dbReference>
<dbReference type="AlphaFoldDB" id="A0A4R2EHH0"/>
<evidence type="ECO:0000313" key="1">
    <source>
        <dbReference type="EMBL" id="TCN67655.1"/>
    </source>
</evidence>
<dbReference type="Pfam" id="PF09601">
    <property type="entry name" value="DUF2459"/>
    <property type="match status" value="1"/>
</dbReference>
<gene>
    <name evidence="1" type="ORF">CLV25_107114</name>
</gene>
<dbReference type="EMBL" id="SLWB01000007">
    <property type="protein sequence ID" value="TCN67655.1"/>
    <property type="molecule type" value="Genomic_DNA"/>
</dbReference>
<evidence type="ECO:0000313" key="2">
    <source>
        <dbReference type="Proteomes" id="UP000294830"/>
    </source>
</evidence>
<proteinExistence type="predicted"/>
<keyword evidence="2" id="KW-1185">Reference proteome</keyword>
<dbReference type="InterPro" id="IPR011727">
    <property type="entry name" value="CHP02117"/>
</dbReference>
<organism evidence="1 2">
    <name type="scientific">Acetobacteroides hydrogenigenes</name>
    <dbReference type="NCBI Taxonomy" id="979970"/>
    <lineage>
        <taxon>Bacteria</taxon>
        <taxon>Pseudomonadati</taxon>
        <taxon>Bacteroidota</taxon>
        <taxon>Bacteroidia</taxon>
        <taxon>Bacteroidales</taxon>
        <taxon>Rikenellaceae</taxon>
        <taxon>Acetobacteroides</taxon>
    </lineage>
</organism>
<protein>
    <submittedName>
        <fullName evidence="1">Uncharacterized protein (TIGR02117 family)</fullName>
    </submittedName>
</protein>
<sequence>MNLTIGLLLYLISSQKVSGLSDSVDVFVIQQEYHTGISLRTADVNLGAWPECAEFKKHAWVDVGWGDRRFYQSPDYNPLLALKAIAIPNPSVMRIEGYTQHPSIYLKGCPTLKIRLSRKQMDRLCTVFHKTYVCSSDGTPKEVNSSYGYKFYNAKGSYHLMNTCNTWVARAFKKAGLDVPVFGIVVAKQLFKALEPYSEKPEAV</sequence>
<accession>A0A4R2EHH0</accession>